<keyword evidence="5" id="KW-0498">Mitosis</keyword>
<keyword evidence="8" id="KW-0175">Coiled coil</keyword>
<evidence type="ECO:0000313" key="12">
    <source>
        <dbReference type="Proteomes" id="UP000094527"/>
    </source>
</evidence>
<dbReference type="STRING" id="48709.A0A1D2MVH0"/>
<keyword evidence="12" id="KW-1185">Reference proteome</keyword>
<evidence type="ECO:0000256" key="6">
    <source>
        <dbReference type="ARBA" id="ARBA00023067"/>
    </source>
</evidence>
<dbReference type="Pfam" id="PF12719">
    <property type="entry name" value="Cnd3"/>
    <property type="match status" value="1"/>
</dbReference>
<evidence type="ECO:0000313" key="11">
    <source>
        <dbReference type="EMBL" id="ODM97090.1"/>
    </source>
</evidence>
<name>A0A1D2MVH0_ORCCI</name>
<evidence type="ECO:0000256" key="7">
    <source>
        <dbReference type="ARBA" id="ARBA00023306"/>
    </source>
</evidence>
<dbReference type="AlphaFoldDB" id="A0A1D2MVH0"/>
<dbReference type="SUPFAM" id="SSF48371">
    <property type="entry name" value="ARM repeat"/>
    <property type="match status" value="2"/>
</dbReference>
<evidence type="ECO:0000256" key="9">
    <source>
        <dbReference type="SAM" id="MobiDB-lite"/>
    </source>
</evidence>
<dbReference type="InterPro" id="IPR025977">
    <property type="entry name" value="Cnd3_C"/>
</dbReference>
<reference evidence="11 12" key="1">
    <citation type="journal article" date="2016" name="Genome Biol. Evol.">
        <title>Gene Family Evolution Reflects Adaptation to Soil Environmental Stressors in the Genome of the Collembolan Orchesella cincta.</title>
        <authorList>
            <person name="Faddeeva-Vakhrusheva A."/>
            <person name="Derks M.F."/>
            <person name="Anvar S.Y."/>
            <person name="Agamennone V."/>
            <person name="Suring W."/>
            <person name="Smit S."/>
            <person name="van Straalen N.M."/>
            <person name="Roelofs D."/>
        </authorList>
    </citation>
    <scope>NUCLEOTIDE SEQUENCE [LARGE SCALE GENOMIC DNA]</scope>
    <source>
        <tissue evidence="11">Mixed pool</tissue>
    </source>
</reference>
<dbReference type="PANTHER" id="PTHR14418">
    <property type="entry name" value="CONDENSIN COMPLEX SUBUNIT 3-RELATED"/>
    <property type="match status" value="1"/>
</dbReference>
<evidence type="ECO:0000256" key="2">
    <source>
        <dbReference type="ARBA" id="ARBA00006533"/>
    </source>
</evidence>
<feature type="region of interest" description="Disordered" evidence="9">
    <location>
        <begin position="986"/>
        <end position="1006"/>
    </location>
</feature>
<sequence>MSARSLNVSIDDARQREKYQTCVSKLAPIFDAIQTDDESSSKEAKKLKDKRMKQVDAVFEETGLKIFSETLIRMMIVPFSTKDSLYVTKVIQFFYDIVTDERWEVGDGSSPNDTVMSVTSNCSNMSVIEDGATEPLPVRILRLCERYHTETRALVRLRIMQTFDKIVPQRITPFEIRRGLQLRLTKMLLTRLRDKSDPVRAVAAVNLCAFLEEGLPYQGVVLDNLLTHMAFDPDPAVRAKIVSTIKITDETLEHVVERTGDPDNTVRTAAITRVTKDINLSSLTLEMREAILMANTTEENPKIVQKAVSLLLEHWLQCLKNDPCEFLRVLNVRKRHLLCKKVLDSVYNQPSEEAFEKMKEPLFKDKDKKYPDDSLSSENTFLWLYMYKRFKDDHYVFTKLALPVTEMIEYIKEYLEVVEDEGDLTNADLDYRSWMLGDLLLILQYLPCEEGGRQAVVQFVSTLFLNKKLMDVRNCVLGVKLISSCSNIQDETVVIDIVNSVLYTDRDSTRKSERRSLSSSGVSDSPTSLKIELGNLTHKRRKLEKDRDIAVRENDLYKAQACQDEINELETKIQNIKVRIDEASPDNSMTEETEEEEEEKWNYSDKTMLIAMSTVKTNILLSGRISTFSRTFYEMYVVKAVSKCSPVVRAIALEVMTLIAFEFEDEFPRASLFCLTALLKDQLIVKTQALKCLHDLIMRYSFARLAGWKLLLCKYLQLILGLSFFILGFYDNLLIYFCSYFCPETQEVKGILYGVNTIKDLPTFQTGGEDTTATLRSLLMSYIRHAEAKLVKVSVSGLLKLLFKHDLNTSRIITSFLMNWAIPTYELQLRFKEVSVMIPVYAMMGEDEAIEVAKCLFQCLKKIQAQIGSRGRDTPAKLPCSDASKIITLVVTCTDPSRLSKFQRPYIGHETIAITAVEELQNVELTSDEKTQYAKLLKSLNLSQCPKNSIKQLITSVSNIAESTNRTICGILNGFLQHLASLLPENESQMEDETQVAAGAFDDDDE</sequence>
<keyword evidence="6" id="KW-0226">DNA condensation</keyword>
<keyword evidence="3" id="KW-0158">Chromosome</keyword>
<evidence type="ECO:0000256" key="5">
    <source>
        <dbReference type="ARBA" id="ARBA00022776"/>
    </source>
</evidence>
<dbReference type="InterPro" id="IPR016024">
    <property type="entry name" value="ARM-type_fold"/>
</dbReference>
<organism evidence="11 12">
    <name type="scientific">Orchesella cincta</name>
    <name type="common">Springtail</name>
    <name type="synonym">Podura cincta</name>
    <dbReference type="NCBI Taxonomy" id="48709"/>
    <lineage>
        <taxon>Eukaryota</taxon>
        <taxon>Metazoa</taxon>
        <taxon>Ecdysozoa</taxon>
        <taxon>Arthropoda</taxon>
        <taxon>Hexapoda</taxon>
        <taxon>Collembola</taxon>
        <taxon>Entomobryomorpha</taxon>
        <taxon>Entomobryoidea</taxon>
        <taxon>Orchesellidae</taxon>
        <taxon>Orchesellinae</taxon>
        <taxon>Orchesella</taxon>
    </lineage>
</organism>
<dbReference type="Gene3D" id="1.25.10.10">
    <property type="entry name" value="Leucine-rich Repeat Variant"/>
    <property type="match status" value="1"/>
</dbReference>
<evidence type="ECO:0000256" key="8">
    <source>
        <dbReference type="SAM" id="Coils"/>
    </source>
</evidence>
<evidence type="ECO:0000259" key="10">
    <source>
        <dbReference type="Pfam" id="PF12719"/>
    </source>
</evidence>
<evidence type="ECO:0000256" key="1">
    <source>
        <dbReference type="ARBA" id="ARBA00004286"/>
    </source>
</evidence>
<dbReference type="EMBL" id="LJIJ01000474">
    <property type="protein sequence ID" value="ODM97090.1"/>
    <property type="molecule type" value="Genomic_DNA"/>
</dbReference>
<keyword evidence="7" id="KW-0131">Cell cycle</keyword>
<protein>
    <submittedName>
        <fullName evidence="11">Condensin complex subunit 3</fullName>
    </submittedName>
</protein>
<accession>A0A1D2MVH0</accession>
<dbReference type="GO" id="GO:0000796">
    <property type="term" value="C:condensin complex"/>
    <property type="evidence" value="ECO:0007669"/>
    <property type="project" value="InterPro"/>
</dbReference>
<comment type="subcellular location">
    <subcellularLocation>
        <location evidence="1">Chromosome</location>
    </subcellularLocation>
</comment>
<dbReference type="GO" id="GO:0051301">
    <property type="term" value="P:cell division"/>
    <property type="evidence" value="ECO:0007669"/>
    <property type="project" value="UniProtKB-KW"/>
</dbReference>
<feature type="coiled-coil region" evidence="8">
    <location>
        <begin position="540"/>
        <end position="579"/>
    </location>
</feature>
<evidence type="ECO:0000256" key="3">
    <source>
        <dbReference type="ARBA" id="ARBA00022454"/>
    </source>
</evidence>
<dbReference type="InterPro" id="IPR011989">
    <property type="entry name" value="ARM-like"/>
</dbReference>
<dbReference type="Proteomes" id="UP000094527">
    <property type="component" value="Unassembled WGS sequence"/>
</dbReference>
<dbReference type="PANTHER" id="PTHR14418:SF5">
    <property type="entry name" value="CONDENSIN COMPLEX SUBUNIT 3"/>
    <property type="match status" value="1"/>
</dbReference>
<dbReference type="OrthoDB" id="27187at2759"/>
<dbReference type="GO" id="GO:0007076">
    <property type="term" value="P:mitotic chromosome condensation"/>
    <property type="evidence" value="ECO:0007669"/>
    <property type="project" value="InterPro"/>
</dbReference>
<keyword evidence="4" id="KW-0132">Cell division</keyword>
<comment type="caution">
    <text evidence="11">The sequence shown here is derived from an EMBL/GenBank/DDBJ whole genome shotgun (WGS) entry which is preliminary data.</text>
</comment>
<dbReference type="InterPro" id="IPR027165">
    <property type="entry name" value="CND3"/>
</dbReference>
<evidence type="ECO:0000256" key="4">
    <source>
        <dbReference type="ARBA" id="ARBA00022618"/>
    </source>
</evidence>
<dbReference type="GO" id="GO:0000793">
    <property type="term" value="C:condensed chromosome"/>
    <property type="evidence" value="ECO:0007669"/>
    <property type="project" value="TreeGrafter"/>
</dbReference>
<feature type="domain" description="Nuclear condensin complex subunit 3 C-terminal" evidence="10">
    <location>
        <begin position="631"/>
        <end position="942"/>
    </location>
</feature>
<gene>
    <name evidence="11" type="ORF">Ocin01_09592</name>
</gene>
<proteinExistence type="inferred from homology"/>
<comment type="similarity">
    <text evidence="2">Belongs to the CND3 (condensin subunit 3) family.</text>
</comment>